<reference evidence="1" key="1">
    <citation type="submission" date="2019-10" db="EMBL/GenBank/DDBJ databases">
        <authorList>
            <consortium name="DOE Joint Genome Institute"/>
            <person name="Kuo A."/>
            <person name="Miyauchi S."/>
            <person name="Kiss E."/>
            <person name="Drula E."/>
            <person name="Kohler A."/>
            <person name="Sanchez-Garcia M."/>
            <person name="Andreopoulos B."/>
            <person name="Barry K.W."/>
            <person name="Bonito G."/>
            <person name="Buee M."/>
            <person name="Carver A."/>
            <person name="Chen C."/>
            <person name="Cichocki N."/>
            <person name="Clum A."/>
            <person name="Culley D."/>
            <person name="Crous P.W."/>
            <person name="Fauchery L."/>
            <person name="Girlanda M."/>
            <person name="Hayes R."/>
            <person name="Keri Z."/>
            <person name="LaButti K."/>
            <person name="Lipzen A."/>
            <person name="Lombard V."/>
            <person name="Magnuson J."/>
            <person name="Maillard F."/>
            <person name="Morin E."/>
            <person name="Murat C."/>
            <person name="Nolan M."/>
            <person name="Ohm R."/>
            <person name="Pangilinan J."/>
            <person name="Pereira M."/>
            <person name="Perotto S."/>
            <person name="Peter M."/>
            <person name="Riley R."/>
            <person name="Sitrit Y."/>
            <person name="Stielow B."/>
            <person name="Szollosi G."/>
            <person name="Zifcakova L."/>
            <person name="Stursova M."/>
            <person name="Spatafora J.W."/>
            <person name="Tedersoo L."/>
            <person name="Vaario L.-M."/>
            <person name="Yamada A."/>
            <person name="Yan M."/>
            <person name="Wang P."/>
            <person name="Xu J."/>
            <person name="Bruns T."/>
            <person name="Baldrian P."/>
            <person name="Vilgalys R."/>
            <person name="Henrissat B."/>
            <person name="Grigoriev I.V."/>
            <person name="Hibbett D."/>
            <person name="Nagy L.G."/>
            <person name="Martin F.M."/>
        </authorList>
    </citation>
    <scope>NUCLEOTIDE SEQUENCE</scope>
    <source>
        <strain evidence="1">BED1</strain>
    </source>
</reference>
<gene>
    <name evidence="1" type="ORF">L210DRAFT_844358</name>
</gene>
<accession>A0AAD4BEY6</accession>
<dbReference type="AlphaFoldDB" id="A0AAD4BEY6"/>
<feature type="non-terminal residue" evidence="1">
    <location>
        <position position="133"/>
    </location>
</feature>
<protein>
    <submittedName>
        <fullName evidence="1">Uncharacterized protein</fullName>
    </submittedName>
</protein>
<reference evidence="1" key="2">
    <citation type="journal article" date="2020" name="Nat. Commun.">
        <title>Large-scale genome sequencing of mycorrhizal fungi provides insights into the early evolution of symbiotic traits.</title>
        <authorList>
            <person name="Miyauchi S."/>
            <person name="Kiss E."/>
            <person name="Kuo A."/>
            <person name="Drula E."/>
            <person name="Kohler A."/>
            <person name="Sanchez-Garcia M."/>
            <person name="Morin E."/>
            <person name="Andreopoulos B."/>
            <person name="Barry K.W."/>
            <person name="Bonito G."/>
            <person name="Buee M."/>
            <person name="Carver A."/>
            <person name="Chen C."/>
            <person name="Cichocki N."/>
            <person name="Clum A."/>
            <person name="Culley D."/>
            <person name="Crous P.W."/>
            <person name="Fauchery L."/>
            <person name="Girlanda M."/>
            <person name="Hayes R.D."/>
            <person name="Keri Z."/>
            <person name="LaButti K."/>
            <person name="Lipzen A."/>
            <person name="Lombard V."/>
            <person name="Magnuson J."/>
            <person name="Maillard F."/>
            <person name="Murat C."/>
            <person name="Nolan M."/>
            <person name="Ohm R.A."/>
            <person name="Pangilinan J."/>
            <person name="Pereira M.F."/>
            <person name="Perotto S."/>
            <person name="Peter M."/>
            <person name="Pfister S."/>
            <person name="Riley R."/>
            <person name="Sitrit Y."/>
            <person name="Stielow J.B."/>
            <person name="Szollosi G."/>
            <person name="Zifcakova L."/>
            <person name="Stursova M."/>
            <person name="Spatafora J.W."/>
            <person name="Tedersoo L."/>
            <person name="Vaario L.M."/>
            <person name="Yamada A."/>
            <person name="Yan M."/>
            <person name="Wang P."/>
            <person name="Xu J."/>
            <person name="Bruns T."/>
            <person name="Baldrian P."/>
            <person name="Vilgalys R."/>
            <person name="Dunand C."/>
            <person name="Henrissat B."/>
            <person name="Grigoriev I.V."/>
            <person name="Hibbett D."/>
            <person name="Nagy L.G."/>
            <person name="Martin F.M."/>
        </authorList>
    </citation>
    <scope>NUCLEOTIDE SEQUENCE</scope>
    <source>
        <strain evidence="1">BED1</strain>
    </source>
</reference>
<dbReference type="EMBL" id="WHUW01000111">
    <property type="protein sequence ID" value="KAF8423766.1"/>
    <property type="molecule type" value="Genomic_DNA"/>
</dbReference>
<dbReference type="Proteomes" id="UP001194468">
    <property type="component" value="Unassembled WGS sequence"/>
</dbReference>
<keyword evidence="2" id="KW-1185">Reference proteome</keyword>
<evidence type="ECO:0000313" key="2">
    <source>
        <dbReference type="Proteomes" id="UP001194468"/>
    </source>
</evidence>
<sequence length="133" mass="14947">GIPMSDLLHSNVSPLEDPHERVLDGFGFTNLRFNILWPGYRPVRFEARTVSADGGPLTRFDLAQQIILAYALFFRKVGEERLISSMAGYNIALFQGSKARADTPGIQFMQLYLVSLRLRKTSVGCWVADIEIV</sequence>
<organism evidence="1 2">
    <name type="scientific">Boletus edulis BED1</name>
    <dbReference type="NCBI Taxonomy" id="1328754"/>
    <lineage>
        <taxon>Eukaryota</taxon>
        <taxon>Fungi</taxon>
        <taxon>Dikarya</taxon>
        <taxon>Basidiomycota</taxon>
        <taxon>Agaricomycotina</taxon>
        <taxon>Agaricomycetes</taxon>
        <taxon>Agaricomycetidae</taxon>
        <taxon>Boletales</taxon>
        <taxon>Boletineae</taxon>
        <taxon>Boletaceae</taxon>
        <taxon>Boletoideae</taxon>
        <taxon>Boletus</taxon>
    </lineage>
</organism>
<proteinExistence type="predicted"/>
<name>A0AAD4BEY6_BOLED</name>
<evidence type="ECO:0000313" key="1">
    <source>
        <dbReference type="EMBL" id="KAF8423766.1"/>
    </source>
</evidence>
<comment type="caution">
    <text evidence="1">The sequence shown here is derived from an EMBL/GenBank/DDBJ whole genome shotgun (WGS) entry which is preliminary data.</text>
</comment>